<reference evidence="2" key="1">
    <citation type="submission" date="2022-10" db="EMBL/GenBank/DDBJ databases">
        <title>Genome assembly of Pristionchus species.</title>
        <authorList>
            <person name="Yoshida K."/>
            <person name="Sommer R.J."/>
        </authorList>
    </citation>
    <scope>NUCLEOTIDE SEQUENCE [LARGE SCALE GENOMIC DNA]</scope>
    <source>
        <strain evidence="2">RS5460</strain>
    </source>
</reference>
<dbReference type="Gene3D" id="1.20.120.1100">
    <property type="match status" value="1"/>
</dbReference>
<sequence>SVGRTPQQHHDFCSSEEIIAMTSYKDIEEAVKEFAEKYKCITNVHFEATEQSLMRALKRCAPKTHAMIEEMAQLYTKFSASVSLELRKFLDEITQTLIDDIAEVDDIKLLYLTEIRKLHDAYYRLSEETKGEYEKKMCTRTLLRVDEIADNDIKAIFKDDEEQKNFEEGSSRRTSD</sequence>
<organism evidence="1 2">
    <name type="scientific">Pristionchus mayeri</name>
    <dbReference type="NCBI Taxonomy" id="1317129"/>
    <lineage>
        <taxon>Eukaryota</taxon>
        <taxon>Metazoa</taxon>
        <taxon>Ecdysozoa</taxon>
        <taxon>Nematoda</taxon>
        <taxon>Chromadorea</taxon>
        <taxon>Rhabditida</taxon>
        <taxon>Rhabditina</taxon>
        <taxon>Diplogasteromorpha</taxon>
        <taxon>Diplogasteroidea</taxon>
        <taxon>Neodiplogasteridae</taxon>
        <taxon>Pristionchus</taxon>
    </lineage>
</organism>
<name>A0AAN5I5J1_9BILA</name>
<gene>
    <name evidence="1" type="ORF">PMAYCL1PPCAC_22305</name>
</gene>
<evidence type="ECO:0000313" key="2">
    <source>
        <dbReference type="Proteomes" id="UP001328107"/>
    </source>
</evidence>
<protein>
    <submittedName>
        <fullName evidence="1">Uncharacterized protein</fullName>
    </submittedName>
</protein>
<dbReference type="EMBL" id="BTRK01000005">
    <property type="protein sequence ID" value="GMR52110.1"/>
    <property type="molecule type" value="Genomic_DNA"/>
</dbReference>
<keyword evidence="2" id="KW-1185">Reference proteome</keyword>
<accession>A0AAN5I5J1</accession>
<dbReference type="AlphaFoldDB" id="A0AAN5I5J1"/>
<dbReference type="Proteomes" id="UP001328107">
    <property type="component" value="Unassembled WGS sequence"/>
</dbReference>
<proteinExistence type="predicted"/>
<evidence type="ECO:0000313" key="1">
    <source>
        <dbReference type="EMBL" id="GMR52110.1"/>
    </source>
</evidence>
<feature type="non-terminal residue" evidence="1">
    <location>
        <position position="1"/>
    </location>
</feature>
<comment type="caution">
    <text evidence="1">The sequence shown here is derived from an EMBL/GenBank/DDBJ whole genome shotgun (WGS) entry which is preliminary data.</text>
</comment>